<feature type="compositionally biased region" description="Polar residues" evidence="1">
    <location>
        <begin position="259"/>
        <end position="271"/>
    </location>
</feature>
<feature type="transmembrane region" description="Helical" evidence="2">
    <location>
        <begin position="93"/>
        <end position="111"/>
    </location>
</feature>
<evidence type="ECO:0000256" key="1">
    <source>
        <dbReference type="SAM" id="MobiDB-lite"/>
    </source>
</evidence>
<dbReference type="Proteomes" id="UP001392437">
    <property type="component" value="Unassembled WGS sequence"/>
</dbReference>
<name>A0AAW0R9L2_9PEZI</name>
<keyword evidence="2" id="KW-1133">Transmembrane helix</keyword>
<evidence type="ECO:0000256" key="2">
    <source>
        <dbReference type="SAM" id="Phobius"/>
    </source>
</evidence>
<feature type="transmembrane region" description="Helical" evidence="2">
    <location>
        <begin position="20"/>
        <end position="47"/>
    </location>
</feature>
<accession>A0AAW0R9L2</accession>
<evidence type="ECO:0000313" key="3">
    <source>
        <dbReference type="EMBL" id="KAK8130441.1"/>
    </source>
</evidence>
<keyword evidence="2" id="KW-0812">Transmembrane</keyword>
<reference evidence="3 4" key="1">
    <citation type="submission" date="2023-01" db="EMBL/GenBank/DDBJ databases">
        <title>Analysis of 21 Apiospora genomes using comparative genomics revels a genus with tremendous synthesis potential of carbohydrate active enzymes and secondary metabolites.</title>
        <authorList>
            <person name="Sorensen T."/>
        </authorList>
    </citation>
    <scope>NUCLEOTIDE SEQUENCE [LARGE SCALE GENOMIC DNA]</scope>
    <source>
        <strain evidence="3 4">CBS 117206</strain>
    </source>
</reference>
<keyword evidence="2" id="KW-0472">Membrane</keyword>
<sequence length="271" mass="28925">MRPSVPALCLALPYPILQVFFFIASFLVVFTVAFLGLAIIVASPLLIKAATNHLMMSNRGGTEYAPLFRGIGVSELQMTCGSTLSRLSHFGQCILSSVMAVWLPTVFQAMFPRQSLAPEALILGIAFLGYVENASGAATNMVEREDTPATVGGNGLSLNNIFAIVFGIVGTATPIAIAVWKYKTRTQEQALTHHHWLSHEGSRGPSRVGRQENIEHAEGALQSLTAHTSPIAVPDPVASNTTQPRGHAVSVRSHESLGATPNQQVGNSPMD</sequence>
<dbReference type="EMBL" id="JAQQWP010000002">
    <property type="protein sequence ID" value="KAK8130441.1"/>
    <property type="molecule type" value="Genomic_DNA"/>
</dbReference>
<proteinExistence type="predicted"/>
<dbReference type="AlphaFoldDB" id="A0AAW0R9L2"/>
<comment type="caution">
    <text evidence="3">The sequence shown here is derived from an EMBL/GenBank/DDBJ whole genome shotgun (WGS) entry which is preliminary data.</text>
</comment>
<organism evidence="3 4">
    <name type="scientific">Apiospora kogelbergensis</name>
    <dbReference type="NCBI Taxonomy" id="1337665"/>
    <lineage>
        <taxon>Eukaryota</taxon>
        <taxon>Fungi</taxon>
        <taxon>Dikarya</taxon>
        <taxon>Ascomycota</taxon>
        <taxon>Pezizomycotina</taxon>
        <taxon>Sordariomycetes</taxon>
        <taxon>Xylariomycetidae</taxon>
        <taxon>Amphisphaeriales</taxon>
        <taxon>Apiosporaceae</taxon>
        <taxon>Apiospora</taxon>
    </lineage>
</organism>
<feature type="region of interest" description="Disordered" evidence="1">
    <location>
        <begin position="231"/>
        <end position="271"/>
    </location>
</feature>
<evidence type="ECO:0000313" key="4">
    <source>
        <dbReference type="Proteomes" id="UP001392437"/>
    </source>
</evidence>
<feature type="transmembrane region" description="Helical" evidence="2">
    <location>
        <begin position="161"/>
        <end position="180"/>
    </location>
</feature>
<keyword evidence="4" id="KW-1185">Reference proteome</keyword>
<gene>
    <name evidence="3" type="ORF">PG999_002821</name>
</gene>
<protein>
    <submittedName>
        <fullName evidence="3">Uncharacterized protein</fullName>
    </submittedName>
</protein>